<evidence type="ECO:0000256" key="4">
    <source>
        <dbReference type="ARBA" id="ARBA00023125"/>
    </source>
</evidence>
<dbReference type="Proteomes" id="UP000019118">
    <property type="component" value="Unassembled WGS sequence"/>
</dbReference>
<evidence type="ECO:0000259" key="6">
    <source>
        <dbReference type="PROSITE" id="PS50950"/>
    </source>
</evidence>
<feature type="domain" description="THAP-type" evidence="6">
    <location>
        <begin position="1"/>
        <end position="92"/>
    </location>
</feature>
<dbReference type="EnsemblMetazoa" id="XM_019898568.1">
    <property type="protein sequence ID" value="XP_019754127.1"/>
    <property type="gene ID" value="LOC109533282"/>
</dbReference>
<accession>A0AAR5NZU4</accession>
<dbReference type="SUPFAM" id="SSF57716">
    <property type="entry name" value="Glucocorticoid receptor-like (DNA-binding domain)"/>
    <property type="match status" value="1"/>
</dbReference>
<gene>
    <name evidence="7" type="primary">109533282</name>
</gene>
<dbReference type="SMART" id="SM00980">
    <property type="entry name" value="THAP"/>
    <property type="match status" value="1"/>
</dbReference>
<reference evidence="8" key="1">
    <citation type="journal article" date="2013" name="Genome Biol.">
        <title>Draft genome of the mountain pine beetle, Dendroctonus ponderosae Hopkins, a major forest pest.</title>
        <authorList>
            <person name="Keeling C.I."/>
            <person name="Yuen M.M."/>
            <person name="Liao N.Y."/>
            <person name="Docking T.R."/>
            <person name="Chan S.K."/>
            <person name="Taylor G.A."/>
            <person name="Palmquist D.L."/>
            <person name="Jackman S.D."/>
            <person name="Nguyen A."/>
            <person name="Li M."/>
            <person name="Henderson H."/>
            <person name="Janes J.K."/>
            <person name="Zhao Y."/>
            <person name="Pandoh P."/>
            <person name="Moore R."/>
            <person name="Sperling F.A."/>
            <person name="Huber D.P."/>
            <person name="Birol I."/>
            <person name="Jones S.J."/>
            <person name="Bohlmann J."/>
        </authorList>
    </citation>
    <scope>NUCLEOTIDE SEQUENCE</scope>
</reference>
<evidence type="ECO:0000256" key="2">
    <source>
        <dbReference type="ARBA" id="ARBA00022771"/>
    </source>
</evidence>
<dbReference type="KEGG" id="dpa:109533282"/>
<keyword evidence="1" id="KW-0479">Metal-binding</keyword>
<evidence type="ECO:0000256" key="5">
    <source>
        <dbReference type="PROSITE-ProRule" id="PRU00309"/>
    </source>
</evidence>
<dbReference type="SMART" id="SM00692">
    <property type="entry name" value="DM3"/>
    <property type="match status" value="1"/>
</dbReference>
<dbReference type="GO" id="GO:0003677">
    <property type="term" value="F:DNA binding"/>
    <property type="evidence" value="ECO:0007669"/>
    <property type="project" value="UniProtKB-UniRule"/>
</dbReference>
<dbReference type="GO" id="GO:0008270">
    <property type="term" value="F:zinc ion binding"/>
    <property type="evidence" value="ECO:0007669"/>
    <property type="project" value="UniProtKB-KW"/>
</dbReference>
<reference evidence="7" key="2">
    <citation type="submission" date="2024-08" db="UniProtKB">
        <authorList>
            <consortium name="EnsemblMetazoa"/>
        </authorList>
    </citation>
    <scope>IDENTIFICATION</scope>
</reference>
<keyword evidence="3" id="KW-0862">Zinc</keyword>
<proteinExistence type="predicted"/>
<dbReference type="PANTHER" id="PTHR46927">
    <property type="entry name" value="AGAP005574-PA"/>
    <property type="match status" value="1"/>
</dbReference>
<dbReference type="Gene3D" id="6.20.210.20">
    <property type="entry name" value="THAP domain"/>
    <property type="match status" value="1"/>
</dbReference>
<keyword evidence="4 5" id="KW-0238">DNA-binding</keyword>
<dbReference type="PROSITE" id="PS50950">
    <property type="entry name" value="ZF_THAP"/>
    <property type="match status" value="1"/>
</dbReference>
<dbReference type="AlphaFoldDB" id="A0AAR5NZU4"/>
<dbReference type="Pfam" id="PF05485">
    <property type="entry name" value="THAP"/>
    <property type="match status" value="1"/>
</dbReference>
<keyword evidence="2 5" id="KW-0863">Zinc-finger</keyword>
<evidence type="ECO:0000313" key="7">
    <source>
        <dbReference type="EnsemblMetazoa" id="XP_019754127.1"/>
    </source>
</evidence>
<dbReference type="PANTHER" id="PTHR46927:SF3">
    <property type="entry name" value="THAP-TYPE DOMAIN-CONTAINING PROTEIN"/>
    <property type="match status" value="1"/>
</dbReference>
<keyword evidence="8" id="KW-1185">Reference proteome</keyword>
<organism evidence="7 8">
    <name type="scientific">Dendroctonus ponderosae</name>
    <name type="common">Mountain pine beetle</name>
    <dbReference type="NCBI Taxonomy" id="77166"/>
    <lineage>
        <taxon>Eukaryota</taxon>
        <taxon>Metazoa</taxon>
        <taxon>Ecdysozoa</taxon>
        <taxon>Arthropoda</taxon>
        <taxon>Hexapoda</taxon>
        <taxon>Insecta</taxon>
        <taxon>Pterygota</taxon>
        <taxon>Neoptera</taxon>
        <taxon>Endopterygota</taxon>
        <taxon>Coleoptera</taxon>
        <taxon>Polyphaga</taxon>
        <taxon>Cucujiformia</taxon>
        <taxon>Curculionidae</taxon>
        <taxon>Scolytinae</taxon>
        <taxon>Dendroctonus</taxon>
    </lineage>
</organism>
<name>A0AAR5NZU4_DENPD</name>
<evidence type="ECO:0000256" key="1">
    <source>
        <dbReference type="ARBA" id="ARBA00022723"/>
    </source>
</evidence>
<protein>
    <recommendedName>
        <fullName evidence="6">THAP-type domain-containing protein</fullName>
    </recommendedName>
</protein>
<dbReference type="InterPro" id="IPR038441">
    <property type="entry name" value="THAP_Znf_sf"/>
</dbReference>
<dbReference type="InterPro" id="IPR006612">
    <property type="entry name" value="THAP_Znf"/>
</dbReference>
<dbReference type="InterPro" id="IPR052224">
    <property type="entry name" value="THAP_domain_protein"/>
</dbReference>
<evidence type="ECO:0000313" key="8">
    <source>
        <dbReference type="Proteomes" id="UP000019118"/>
    </source>
</evidence>
<sequence>MPSCAVPGCNSHNKMKQKTNIKFYSFPKNKSLQIQWIQACSRQGKLNVRYAAICSKHFESKYFFTPLKYRLLNVTLPKSFRNLEDNAVPTLALPKCNSVKSEISTSCNATERMQDDFKIPPGHFVEISPLNSISYGSIKVEDQEMTEEIIEPLVSVKTPDVAPEFKLPINITARLNSLCYESTVSTHFES</sequence>
<evidence type="ECO:0000256" key="3">
    <source>
        <dbReference type="ARBA" id="ARBA00022833"/>
    </source>
</evidence>